<gene>
    <name evidence="7" type="ORF">V1264_024489</name>
</gene>
<evidence type="ECO:0000256" key="3">
    <source>
        <dbReference type="ARBA" id="ARBA00022833"/>
    </source>
</evidence>
<keyword evidence="3" id="KW-0862">Zinc</keyword>
<proteinExistence type="predicted"/>
<dbReference type="SUPFAM" id="SSF144232">
    <property type="entry name" value="HIT/MYND zinc finger-like"/>
    <property type="match status" value="1"/>
</dbReference>
<dbReference type="GO" id="GO:0005634">
    <property type="term" value="C:nucleus"/>
    <property type="evidence" value="ECO:0007669"/>
    <property type="project" value="TreeGrafter"/>
</dbReference>
<feature type="compositionally biased region" description="Polar residues" evidence="5">
    <location>
        <begin position="64"/>
        <end position="84"/>
    </location>
</feature>
<dbReference type="PANTHER" id="PTHR10237">
    <property type="entry name" value="DEFORMED EPIDERMAL AUTOREGULATORY FACTOR 1 HOMOLOG SUPPRESSIN"/>
    <property type="match status" value="1"/>
</dbReference>
<dbReference type="Gene3D" id="6.10.140.2220">
    <property type="match status" value="1"/>
</dbReference>
<dbReference type="PANTHER" id="PTHR10237:SF14">
    <property type="entry name" value="MYND-TYPE DOMAIN-CONTAINING PROTEIN"/>
    <property type="match status" value="1"/>
</dbReference>
<feature type="region of interest" description="Disordered" evidence="5">
    <location>
        <begin position="64"/>
        <end position="90"/>
    </location>
</feature>
<keyword evidence="2 4" id="KW-0863">Zinc-finger</keyword>
<name>A0AAN9AM78_9CAEN</name>
<dbReference type="AlphaFoldDB" id="A0AAN9AM78"/>
<comment type="caution">
    <text evidence="7">The sequence shown here is derived from an EMBL/GenBank/DDBJ whole genome shotgun (WGS) entry which is preliminary data.</text>
</comment>
<organism evidence="7 8">
    <name type="scientific">Littorina saxatilis</name>
    <dbReference type="NCBI Taxonomy" id="31220"/>
    <lineage>
        <taxon>Eukaryota</taxon>
        <taxon>Metazoa</taxon>
        <taxon>Spiralia</taxon>
        <taxon>Lophotrochozoa</taxon>
        <taxon>Mollusca</taxon>
        <taxon>Gastropoda</taxon>
        <taxon>Caenogastropoda</taxon>
        <taxon>Littorinimorpha</taxon>
        <taxon>Littorinoidea</taxon>
        <taxon>Littorinidae</taxon>
        <taxon>Littorina</taxon>
    </lineage>
</organism>
<dbReference type="InterPro" id="IPR024119">
    <property type="entry name" value="TF_DEAF-1"/>
</dbReference>
<dbReference type="GO" id="GO:0008270">
    <property type="term" value="F:zinc ion binding"/>
    <property type="evidence" value="ECO:0007669"/>
    <property type="project" value="UniProtKB-KW"/>
</dbReference>
<evidence type="ECO:0000256" key="2">
    <source>
        <dbReference type="ARBA" id="ARBA00022771"/>
    </source>
</evidence>
<keyword evidence="1" id="KW-0479">Metal-binding</keyword>
<dbReference type="PROSITE" id="PS01360">
    <property type="entry name" value="ZF_MYND_1"/>
    <property type="match status" value="1"/>
</dbReference>
<evidence type="ECO:0000256" key="1">
    <source>
        <dbReference type="ARBA" id="ARBA00022723"/>
    </source>
</evidence>
<evidence type="ECO:0000256" key="4">
    <source>
        <dbReference type="PROSITE-ProRule" id="PRU00134"/>
    </source>
</evidence>
<feature type="domain" description="MYND-type" evidence="6">
    <location>
        <begin position="4"/>
        <end position="44"/>
    </location>
</feature>
<evidence type="ECO:0000313" key="8">
    <source>
        <dbReference type="Proteomes" id="UP001374579"/>
    </source>
</evidence>
<dbReference type="Pfam" id="PF01753">
    <property type="entry name" value="zf-MYND"/>
    <property type="match status" value="1"/>
</dbReference>
<protein>
    <recommendedName>
        <fullName evidence="6">MYND-type domain-containing protein</fullName>
    </recommendedName>
</protein>
<dbReference type="InterPro" id="IPR002893">
    <property type="entry name" value="Znf_MYND"/>
</dbReference>
<keyword evidence="8" id="KW-1185">Reference proteome</keyword>
<evidence type="ECO:0000256" key="5">
    <source>
        <dbReference type="SAM" id="MobiDB-lite"/>
    </source>
</evidence>
<dbReference type="PROSITE" id="PS50865">
    <property type="entry name" value="ZF_MYND_2"/>
    <property type="match status" value="1"/>
</dbReference>
<sequence length="236" mass="26557">METCCQCGKYGDGSTIRRCSRCKSVRYCSRDCQARHWPQHKVTCTSDGEAAISSQNMLLTDNFRTPRTDSLSRSTTTQPRSHTSFAEPLSKDPWQQIRSTASSAFPGNRIVNSFDDLGRKELVQYGPTIPFTPIPLSPTVFKQKFAEGRTGGVVIVLRLVSPLFHPFRRKWTVEDSKGTNAHVSFEIPESPAPHFRYDDLQRGHFLCVRQAAVTLYPQGLHFVLVKESSSVRVFTG</sequence>
<accession>A0AAN9AM78</accession>
<dbReference type="EMBL" id="JBAMIC010001464">
    <property type="protein sequence ID" value="KAK7089498.1"/>
    <property type="molecule type" value="Genomic_DNA"/>
</dbReference>
<reference evidence="7 8" key="1">
    <citation type="submission" date="2024-02" db="EMBL/GenBank/DDBJ databases">
        <title>Chromosome-scale genome assembly of the rough periwinkle Littorina saxatilis.</title>
        <authorList>
            <person name="De Jode A."/>
            <person name="Faria R."/>
            <person name="Formenti G."/>
            <person name="Sims Y."/>
            <person name="Smith T.P."/>
            <person name="Tracey A."/>
            <person name="Wood J.M.D."/>
            <person name="Zagrodzka Z.B."/>
            <person name="Johannesson K."/>
            <person name="Butlin R.K."/>
            <person name="Leder E.H."/>
        </authorList>
    </citation>
    <scope>NUCLEOTIDE SEQUENCE [LARGE SCALE GENOMIC DNA]</scope>
    <source>
        <strain evidence="7">Snail1</strain>
        <tissue evidence="7">Muscle</tissue>
    </source>
</reference>
<dbReference type="GO" id="GO:0000981">
    <property type="term" value="F:DNA-binding transcription factor activity, RNA polymerase II-specific"/>
    <property type="evidence" value="ECO:0007669"/>
    <property type="project" value="TreeGrafter"/>
</dbReference>
<evidence type="ECO:0000313" key="7">
    <source>
        <dbReference type="EMBL" id="KAK7089498.1"/>
    </source>
</evidence>
<dbReference type="Proteomes" id="UP001374579">
    <property type="component" value="Unassembled WGS sequence"/>
</dbReference>
<evidence type="ECO:0000259" key="6">
    <source>
        <dbReference type="PROSITE" id="PS50865"/>
    </source>
</evidence>